<feature type="chain" id="PRO_5038286649" evidence="7">
    <location>
        <begin position="37"/>
        <end position="338"/>
    </location>
</feature>
<dbReference type="PRINTS" id="PR00690">
    <property type="entry name" value="ADHESNFAMILY"/>
</dbReference>
<dbReference type="STRING" id="29321.AAV33_06805"/>
<feature type="region of interest" description="Disordered" evidence="6">
    <location>
        <begin position="39"/>
        <end position="63"/>
    </location>
</feature>
<evidence type="ECO:0000313" key="9">
    <source>
        <dbReference type="EMBL" id="EJZ82707.1"/>
    </source>
</evidence>
<dbReference type="GO" id="GO:0046872">
    <property type="term" value="F:metal ion binding"/>
    <property type="evidence" value="ECO:0007669"/>
    <property type="project" value="UniProtKB-KW"/>
</dbReference>
<dbReference type="Pfam" id="PF01297">
    <property type="entry name" value="ZnuA"/>
    <property type="match status" value="1"/>
</dbReference>
<comment type="similarity">
    <text evidence="5">Belongs to the bacterial solute-binding protein 9 family.</text>
</comment>
<dbReference type="OrthoDB" id="9810636at2"/>
<dbReference type="PANTHER" id="PTHR42953:SF1">
    <property type="entry name" value="METAL-BINDING PROTEIN HI_0362-RELATED"/>
    <property type="match status" value="1"/>
</dbReference>
<evidence type="ECO:0000313" key="10">
    <source>
        <dbReference type="Proteomes" id="UP000006078"/>
    </source>
</evidence>
<evidence type="ECO:0000256" key="5">
    <source>
        <dbReference type="RuleBase" id="RU003512"/>
    </source>
</evidence>
<reference evidence="8 11" key="1">
    <citation type="journal article" date="2012" name="J. Bacteriol.">
        <title>Draft Genome Sequence of Turicella otitidis ATCC 51513, Isolated from Middle Ear Fluid from a Child with Otitis Media.</title>
        <authorList>
            <person name="Brinkrolf K."/>
            <person name="Schneider J."/>
            <person name="Knecht M."/>
            <person name="Ruckert C."/>
            <person name="Tauch A."/>
        </authorList>
    </citation>
    <scope>NUCLEOTIDE SEQUENCE [LARGE SCALE GENOMIC DNA]</scope>
    <source>
        <strain evidence="8 11">ATCC 51513</strain>
    </source>
</reference>
<dbReference type="AlphaFoldDB" id="I7KIG3"/>
<evidence type="ECO:0000256" key="7">
    <source>
        <dbReference type="SAM" id="SignalP"/>
    </source>
</evidence>
<evidence type="ECO:0000256" key="4">
    <source>
        <dbReference type="ARBA" id="ARBA00022729"/>
    </source>
</evidence>
<name>I7KIG3_9CORY</name>
<feature type="signal peptide" evidence="7">
    <location>
        <begin position="1"/>
        <end position="36"/>
    </location>
</feature>
<gene>
    <name evidence="8" type="primary">mntC</name>
    <name evidence="8" type="ORF">BN46_0180</name>
    <name evidence="9" type="ORF">HMPREF9719_00365</name>
</gene>
<dbReference type="GO" id="GO:0030313">
    <property type="term" value="C:cell envelope"/>
    <property type="evidence" value="ECO:0007669"/>
    <property type="project" value="UniProtKB-SubCell"/>
</dbReference>
<keyword evidence="2 5" id="KW-0813">Transport</keyword>
<keyword evidence="10" id="KW-1185">Reference proteome</keyword>
<sequence length="338" mass="36054">MIRSFLPTPDSEAPASPRRGLTVLAAVAASAGLALAGCSDAEEPDTAAEGGGETEAEESGSANVGDVDVLTTFTILADITQEIAGDELSVASLTLPGAEIHGYDPTPGDITAAANADLVIANGLGLEDWVDRLLVDSDATRVEASEGVDVIDIENTDHPNPHAWMSPKEALTYVDNITKALSEYRPESAETFEQNAEAYKEKISQVGEQMLAGLEELPENQRVLSTCEGAFSYLTRDADLEENYIWAVNSDEEITPQNIRRAVEGLEENEVPAQFCESTVDDGPKEQVIEEADHEVRDGGTLYVDSLTEEDGDAPTYLDLLTFDADTIVSGLTGEGDE</sequence>
<evidence type="ECO:0000256" key="3">
    <source>
        <dbReference type="ARBA" id="ARBA00022723"/>
    </source>
</evidence>
<dbReference type="HOGENOM" id="CLU_016838_1_1_11"/>
<dbReference type="InterPro" id="IPR006129">
    <property type="entry name" value="AdhesinB"/>
</dbReference>
<comment type="caution">
    <text evidence="8">The sequence shown here is derived from an EMBL/GenBank/DDBJ whole genome shotgun (WGS) entry which is preliminary data.</text>
</comment>
<dbReference type="Proteomes" id="UP000011016">
    <property type="component" value="Unassembled WGS sequence"/>
</dbReference>
<dbReference type="GO" id="GO:0030001">
    <property type="term" value="P:metal ion transport"/>
    <property type="evidence" value="ECO:0007669"/>
    <property type="project" value="InterPro"/>
</dbReference>
<comment type="subcellular location">
    <subcellularLocation>
        <location evidence="1">Cell envelope</location>
    </subcellularLocation>
</comment>
<dbReference type="Proteomes" id="UP000006078">
    <property type="component" value="Unassembled WGS sequence"/>
</dbReference>
<dbReference type="EMBL" id="CAJZ01000024">
    <property type="protein sequence ID" value="CCI82930.1"/>
    <property type="molecule type" value="Genomic_DNA"/>
</dbReference>
<dbReference type="RefSeq" id="WP_004600255.1">
    <property type="nucleotide sequence ID" value="NZ_HF541865.1"/>
</dbReference>
<dbReference type="InterPro" id="IPR006128">
    <property type="entry name" value="Lipoprotein_PsaA-like"/>
</dbReference>
<evidence type="ECO:0000256" key="2">
    <source>
        <dbReference type="ARBA" id="ARBA00022448"/>
    </source>
</evidence>
<dbReference type="SUPFAM" id="SSF53807">
    <property type="entry name" value="Helical backbone' metal receptor"/>
    <property type="match status" value="1"/>
</dbReference>
<keyword evidence="3" id="KW-0479">Metal-binding</keyword>
<dbReference type="Gene3D" id="3.40.50.1980">
    <property type="entry name" value="Nitrogenase molybdenum iron protein domain"/>
    <property type="match status" value="2"/>
</dbReference>
<dbReference type="InterPro" id="IPR050492">
    <property type="entry name" value="Bact_metal-bind_prot9"/>
</dbReference>
<dbReference type="eggNOG" id="COG0803">
    <property type="taxonomic scope" value="Bacteria"/>
</dbReference>
<proteinExistence type="inferred from homology"/>
<evidence type="ECO:0000313" key="8">
    <source>
        <dbReference type="EMBL" id="CCI82930.1"/>
    </source>
</evidence>
<dbReference type="GO" id="GO:0007155">
    <property type="term" value="P:cell adhesion"/>
    <property type="evidence" value="ECO:0007669"/>
    <property type="project" value="InterPro"/>
</dbReference>
<evidence type="ECO:0000313" key="11">
    <source>
        <dbReference type="Proteomes" id="UP000011016"/>
    </source>
</evidence>
<evidence type="ECO:0000256" key="6">
    <source>
        <dbReference type="SAM" id="MobiDB-lite"/>
    </source>
</evidence>
<organism evidence="8 11">
    <name type="scientific">Corynebacterium otitidis ATCC 51513</name>
    <dbReference type="NCBI Taxonomy" id="883169"/>
    <lineage>
        <taxon>Bacteria</taxon>
        <taxon>Bacillati</taxon>
        <taxon>Actinomycetota</taxon>
        <taxon>Actinomycetes</taxon>
        <taxon>Mycobacteriales</taxon>
        <taxon>Corynebacteriaceae</taxon>
        <taxon>Corynebacterium</taxon>
    </lineage>
</organism>
<protein>
    <submittedName>
        <fullName evidence="8">Putative manganese ABC transport system</fullName>
    </submittedName>
</protein>
<dbReference type="PATRIC" id="fig|883169.3.peg.342"/>
<evidence type="ECO:0000256" key="1">
    <source>
        <dbReference type="ARBA" id="ARBA00004196"/>
    </source>
</evidence>
<reference evidence="9 10" key="2">
    <citation type="submission" date="2012-08" db="EMBL/GenBank/DDBJ databases">
        <title>The Genome Sequence of Turicella otitidis ATCC 51513.</title>
        <authorList>
            <consortium name="The Broad Institute Genome Sequencing Platform"/>
            <person name="Earl A."/>
            <person name="Ward D."/>
            <person name="Feldgarden M."/>
            <person name="Gevers D."/>
            <person name="Huys G."/>
            <person name="Walker B."/>
            <person name="Young S.K."/>
            <person name="Zeng Q."/>
            <person name="Gargeya S."/>
            <person name="Fitzgerald M."/>
            <person name="Haas B."/>
            <person name="Abouelleil A."/>
            <person name="Alvarado L."/>
            <person name="Arachchi H.M."/>
            <person name="Berlin A.M."/>
            <person name="Chapman S.B."/>
            <person name="Goldberg J."/>
            <person name="Griggs A."/>
            <person name="Gujja S."/>
            <person name="Hansen M."/>
            <person name="Howarth C."/>
            <person name="Imamovic A."/>
            <person name="Larimer J."/>
            <person name="McCowen C."/>
            <person name="Montmayeur A."/>
            <person name="Murphy C."/>
            <person name="Neiman D."/>
            <person name="Pearson M."/>
            <person name="Priest M."/>
            <person name="Roberts A."/>
            <person name="Saif S."/>
            <person name="Shea T."/>
            <person name="Sisk P."/>
            <person name="Sykes S."/>
            <person name="Wortman J."/>
            <person name="Nusbaum C."/>
            <person name="Birren B."/>
        </authorList>
    </citation>
    <scope>NUCLEOTIDE SEQUENCE [LARGE SCALE GENOMIC DNA]</scope>
    <source>
        <strain evidence="9 10">ATCC 51513</strain>
    </source>
</reference>
<feature type="compositionally biased region" description="Acidic residues" evidence="6">
    <location>
        <begin position="40"/>
        <end position="58"/>
    </location>
</feature>
<dbReference type="EMBL" id="AHAE01000021">
    <property type="protein sequence ID" value="EJZ82707.1"/>
    <property type="molecule type" value="Genomic_DNA"/>
</dbReference>
<accession>I7KIG3</accession>
<dbReference type="PRINTS" id="PR00691">
    <property type="entry name" value="ADHESINB"/>
</dbReference>
<dbReference type="InterPro" id="IPR006127">
    <property type="entry name" value="ZnuA-like"/>
</dbReference>
<dbReference type="PANTHER" id="PTHR42953">
    <property type="entry name" value="HIGH-AFFINITY ZINC UPTAKE SYSTEM PROTEIN ZNUA-RELATED"/>
    <property type="match status" value="1"/>
</dbReference>
<keyword evidence="4 7" id="KW-0732">Signal</keyword>